<keyword evidence="3" id="KW-1185">Reference proteome</keyword>
<dbReference type="AlphaFoldDB" id="A0AA37WY38"/>
<dbReference type="GO" id="GO:0008757">
    <property type="term" value="F:S-adenosylmethionine-dependent methyltransferase activity"/>
    <property type="evidence" value="ECO:0007669"/>
    <property type="project" value="InterPro"/>
</dbReference>
<comment type="caution">
    <text evidence="2">The sequence shown here is derived from an EMBL/GenBank/DDBJ whole genome shotgun (WGS) entry which is preliminary data.</text>
</comment>
<dbReference type="InterPro" id="IPR013216">
    <property type="entry name" value="Methyltransf_11"/>
</dbReference>
<dbReference type="Proteomes" id="UP001157439">
    <property type="component" value="Unassembled WGS sequence"/>
</dbReference>
<dbReference type="Gene3D" id="3.40.50.150">
    <property type="entry name" value="Vaccinia Virus protein VP39"/>
    <property type="match status" value="1"/>
</dbReference>
<reference evidence="2 3" key="1">
    <citation type="journal article" date="2014" name="Int. J. Syst. Evol. Microbiol.">
        <title>Complete genome sequence of Corynebacterium casei LMG S-19264T (=DSM 44701T), isolated from a smear-ripened cheese.</title>
        <authorList>
            <consortium name="US DOE Joint Genome Institute (JGI-PGF)"/>
            <person name="Walter F."/>
            <person name="Albersmeier A."/>
            <person name="Kalinowski J."/>
            <person name="Ruckert C."/>
        </authorList>
    </citation>
    <scope>NUCLEOTIDE SEQUENCE [LARGE SCALE GENOMIC DNA]</scope>
    <source>
        <strain evidence="2 3">NBRC 112785</strain>
    </source>
</reference>
<evidence type="ECO:0000259" key="1">
    <source>
        <dbReference type="Pfam" id="PF08241"/>
    </source>
</evidence>
<organism evidence="2 3">
    <name type="scientific">Paraferrimonas haliotis</name>
    <dbReference type="NCBI Taxonomy" id="2013866"/>
    <lineage>
        <taxon>Bacteria</taxon>
        <taxon>Pseudomonadati</taxon>
        <taxon>Pseudomonadota</taxon>
        <taxon>Gammaproteobacteria</taxon>
        <taxon>Alteromonadales</taxon>
        <taxon>Ferrimonadaceae</taxon>
        <taxon>Paraferrimonas</taxon>
    </lineage>
</organism>
<accession>A0AA37WY38</accession>
<protein>
    <submittedName>
        <fullName evidence="2">Malonyl-[acyl-carrier protein] O-methyltransferase</fullName>
    </submittedName>
</protein>
<evidence type="ECO:0000313" key="3">
    <source>
        <dbReference type="Proteomes" id="UP001157439"/>
    </source>
</evidence>
<name>A0AA37WY38_9GAMM</name>
<sequence length="246" mass="26947">MDKVAVAQSFDDAASNYQNHCQLQQQVGSKLVADIEANGIILDLGCGPGSVVRDALIARGAHWFGVDLSLSMLQQARGHQQANPVVQGDVEALPFASQSFDGIVSNMVLQWCDLNRAVEELLRVLKPKGRFDLAIVIKGSLQQLCSNDSGLLRVNDFPSQSLVEQALSQHVIEYQLAVHTETYCYPNARALFSSLKGVGANCSDKPVTGLKGKGWWQQVNAMLEAHRLDEGLPLSYQILYVRGRKL</sequence>
<evidence type="ECO:0000313" key="2">
    <source>
        <dbReference type="EMBL" id="GLS82671.1"/>
    </source>
</evidence>
<dbReference type="InterPro" id="IPR029063">
    <property type="entry name" value="SAM-dependent_MTases_sf"/>
</dbReference>
<dbReference type="CDD" id="cd02440">
    <property type="entry name" value="AdoMet_MTases"/>
    <property type="match status" value="1"/>
</dbReference>
<proteinExistence type="predicted"/>
<feature type="domain" description="Methyltransferase type 11" evidence="1">
    <location>
        <begin position="42"/>
        <end position="131"/>
    </location>
</feature>
<dbReference type="SUPFAM" id="SSF53335">
    <property type="entry name" value="S-adenosyl-L-methionine-dependent methyltransferases"/>
    <property type="match status" value="1"/>
</dbReference>
<dbReference type="RefSeq" id="WP_158220735.1">
    <property type="nucleotide sequence ID" value="NZ_BSPO01000002.1"/>
</dbReference>
<dbReference type="EMBL" id="BSPO01000002">
    <property type="protein sequence ID" value="GLS82671.1"/>
    <property type="molecule type" value="Genomic_DNA"/>
</dbReference>
<dbReference type="PANTHER" id="PTHR43861:SF1">
    <property type="entry name" value="TRANS-ACONITATE 2-METHYLTRANSFERASE"/>
    <property type="match status" value="1"/>
</dbReference>
<gene>
    <name evidence="2" type="primary">bioC</name>
    <name evidence="2" type="ORF">GCM10007894_06480</name>
</gene>
<dbReference type="Pfam" id="PF08241">
    <property type="entry name" value="Methyltransf_11"/>
    <property type="match status" value="1"/>
</dbReference>
<dbReference type="PANTHER" id="PTHR43861">
    <property type="entry name" value="TRANS-ACONITATE 2-METHYLTRANSFERASE-RELATED"/>
    <property type="match status" value="1"/>
</dbReference>